<keyword evidence="3 5" id="KW-0238">DNA-binding</keyword>
<dbReference type="InterPro" id="IPR016032">
    <property type="entry name" value="Sig_transdc_resp-reg_C-effctor"/>
</dbReference>
<keyword evidence="2" id="KW-0805">Transcription regulation</keyword>
<dbReference type="SUPFAM" id="SSF48452">
    <property type="entry name" value="TPR-like"/>
    <property type="match status" value="1"/>
</dbReference>
<evidence type="ECO:0000256" key="5">
    <source>
        <dbReference type="PROSITE-ProRule" id="PRU01091"/>
    </source>
</evidence>
<dbReference type="InterPro" id="IPR001867">
    <property type="entry name" value="OmpR/PhoB-type_DNA-bd"/>
</dbReference>
<dbReference type="AlphaFoldDB" id="A0A495IKA2"/>
<evidence type="ECO:0000256" key="3">
    <source>
        <dbReference type="ARBA" id="ARBA00023125"/>
    </source>
</evidence>
<dbReference type="EMBL" id="RBKS01000001">
    <property type="protein sequence ID" value="RKR75858.1"/>
    <property type="molecule type" value="Genomic_DNA"/>
</dbReference>
<dbReference type="Gene3D" id="3.40.50.300">
    <property type="entry name" value="P-loop containing nucleotide triphosphate hydrolases"/>
    <property type="match status" value="1"/>
</dbReference>
<dbReference type="Pfam" id="PF00486">
    <property type="entry name" value="Trans_reg_C"/>
    <property type="match status" value="1"/>
</dbReference>
<dbReference type="GO" id="GO:0000160">
    <property type="term" value="P:phosphorelay signal transduction system"/>
    <property type="evidence" value="ECO:0007669"/>
    <property type="project" value="InterPro"/>
</dbReference>
<dbReference type="SMART" id="SM00862">
    <property type="entry name" value="Trans_reg_C"/>
    <property type="match status" value="1"/>
</dbReference>
<gene>
    <name evidence="7" type="ORF">C8E83_3020</name>
</gene>
<organism evidence="7 8">
    <name type="scientific">Frondihabitans australicus</name>
    <dbReference type="NCBI Taxonomy" id="386892"/>
    <lineage>
        <taxon>Bacteria</taxon>
        <taxon>Bacillati</taxon>
        <taxon>Actinomycetota</taxon>
        <taxon>Actinomycetes</taxon>
        <taxon>Micrococcales</taxon>
        <taxon>Microbacteriaceae</taxon>
        <taxon>Frondihabitans</taxon>
    </lineage>
</organism>
<dbReference type="InterPro" id="IPR051677">
    <property type="entry name" value="AfsR-DnrI-RedD_regulator"/>
</dbReference>
<dbReference type="GO" id="GO:0043531">
    <property type="term" value="F:ADP binding"/>
    <property type="evidence" value="ECO:0007669"/>
    <property type="project" value="InterPro"/>
</dbReference>
<dbReference type="PRINTS" id="PR00364">
    <property type="entry name" value="DISEASERSIST"/>
</dbReference>
<protein>
    <submittedName>
        <fullName evidence="7">DNA-binding SARP family transcriptional activator</fullName>
    </submittedName>
</protein>
<dbReference type="Pfam" id="PF03704">
    <property type="entry name" value="BTAD"/>
    <property type="match status" value="1"/>
</dbReference>
<evidence type="ECO:0000256" key="4">
    <source>
        <dbReference type="ARBA" id="ARBA00023163"/>
    </source>
</evidence>
<comment type="similarity">
    <text evidence="1">Belongs to the AfsR/DnrI/RedD regulatory family.</text>
</comment>
<dbReference type="SMART" id="SM01043">
    <property type="entry name" value="BTAD"/>
    <property type="match status" value="1"/>
</dbReference>
<dbReference type="CDD" id="cd15831">
    <property type="entry name" value="BTAD"/>
    <property type="match status" value="1"/>
</dbReference>
<dbReference type="InterPro" id="IPR002182">
    <property type="entry name" value="NB-ARC"/>
</dbReference>
<dbReference type="InterPro" id="IPR011990">
    <property type="entry name" value="TPR-like_helical_dom_sf"/>
</dbReference>
<name>A0A495IKA2_9MICO</name>
<dbReference type="GO" id="GO:0006355">
    <property type="term" value="P:regulation of DNA-templated transcription"/>
    <property type="evidence" value="ECO:0007669"/>
    <property type="project" value="InterPro"/>
</dbReference>
<reference evidence="7 8" key="1">
    <citation type="submission" date="2018-10" db="EMBL/GenBank/DDBJ databases">
        <title>Sequencing the genomes of 1000 actinobacteria strains.</title>
        <authorList>
            <person name="Klenk H.-P."/>
        </authorList>
    </citation>
    <scope>NUCLEOTIDE SEQUENCE [LARGE SCALE GENOMIC DNA]</scope>
    <source>
        <strain evidence="7 8">DSM 17894</strain>
    </source>
</reference>
<dbReference type="InterPro" id="IPR027417">
    <property type="entry name" value="P-loop_NTPase"/>
</dbReference>
<dbReference type="PROSITE" id="PS51755">
    <property type="entry name" value="OMPR_PHOB"/>
    <property type="match status" value="1"/>
</dbReference>
<evidence type="ECO:0000313" key="8">
    <source>
        <dbReference type="Proteomes" id="UP000280008"/>
    </source>
</evidence>
<evidence type="ECO:0000313" key="7">
    <source>
        <dbReference type="EMBL" id="RKR75858.1"/>
    </source>
</evidence>
<accession>A0A495IKA2</accession>
<dbReference type="PANTHER" id="PTHR35807">
    <property type="entry name" value="TRANSCRIPTIONAL REGULATOR REDD-RELATED"/>
    <property type="match status" value="1"/>
</dbReference>
<dbReference type="SUPFAM" id="SSF52540">
    <property type="entry name" value="P-loop containing nucleoside triphosphate hydrolases"/>
    <property type="match status" value="1"/>
</dbReference>
<dbReference type="InterPro" id="IPR036388">
    <property type="entry name" value="WH-like_DNA-bd_sf"/>
</dbReference>
<evidence type="ECO:0000259" key="6">
    <source>
        <dbReference type="PROSITE" id="PS51755"/>
    </source>
</evidence>
<comment type="caution">
    <text evidence="7">The sequence shown here is derived from an EMBL/GenBank/DDBJ whole genome shotgun (WGS) entry which is preliminary data.</text>
</comment>
<evidence type="ECO:0000256" key="2">
    <source>
        <dbReference type="ARBA" id="ARBA00023015"/>
    </source>
</evidence>
<dbReference type="Gene3D" id="1.25.40.10">
    <property type="entry name" value="Tetratricopeptide repeat domain"/>
    <property type="match status" value="1"/>
</dbReference>
<feature type="domain" description="OmpR/PhoB-type" evidence="6">
    <location>
        <begin position="18"/>
        <end position="118"/>
    </location>
</feature>
<dbReference type="Pfam" id="PF00931">
    <property type="entry name" value="NB-ARC"/>
    <property type="match status" value="1"/>
</dbReference>
<dbReference type="InterPro" id="IPR005158">
    <property type="entry name" value="BTAD"/>
</dbReference>
<dbReference type="GO" id="GO:0003677">
    <property type="term" value="F:DNA binding"/>
    <property type="evidence" value="ECO:0007669"/>
    <property type="project" value="UniProtKB-UniRule"/>
</dbReference>
<dbReference type="SUPFAM" id="SSF46894">
    <property type="entry name" value="C-terminal effector domain of the bipartite response regulators"/>
    <property type="match status" value="1"/>
</dbReference>
<evidence type="ECO:0000256" key="1">
    <source>
        <dbReference type="ARBA" id="ARBA00005820"/>
    </source>
</evidence>
<proteinExistence type="inferred from homology"/>
<dbReference type="Gene3D" id="1.10.10.10">
    <property type="entry name" value="Winged helix-like DNA-binding domain superfamily/Winged helix DNA-binding domain"/>
    <property type="match status" value="1"/>
</dbReference>
<keyword evidence="8" id="KW-1185">Reference proteome</keyword>
<dbReference type="PANTHER" id="PTHR35807:SF1">
    <property type="entry name" value="TRANSCRIPTIONAL REGULATOR REDD"/>
    <property type="match status" value="1"/>
</dbReference>
<sequence length="663" mass="71624">MRSITTQTREELDRMDAPGEPSDAVTLITVLGPVQAWRGGIKLDLGSPQQRGVLAALVLASRRSLTADGLIDSVWGEDPPRTARETIRTYVSRLNRVLAPVTYSRMIRFELGRYQLDTTSITTDLDRFRNLVTAASEARTSDDSEAASQHLRHAAALAQGPALVGATGHFVDSARQRLMDLVGSVVENALALDIELGRFEDAGFEPAIAVGDRPASERLVELRMTALSYQGRRAEALTLFDETRRQLREDFGIDPGARLLHLHQEILRGLVEPAPDHNMTPVGTPAGSQERLPPVPLPARTTTLVGRRNELAMITAALTDSVSPAVVGVTGLGGMGKTALAIHAAHLVRSEFSDGQIFLDLGDAAAGDEIAGRLLQYLGVPPDRQPPSAAGRLALWRTLVDGKRLLLILDNVTTPEQVHAVLPSRPGSALLFTTWRRLPAVTGAHWVAVGPLSGPESVVLLRTVSGTSRVETERDAALELAAACSGHPLALHVAGARLLARPNWSIARLVEELRDDLDNPKVMKSDCKIVDAPIVATLERIGDTTASAFRILALSDRLGVTVASASALLDLDERSTVGVLEELVDAHLMLAVSDIAYSHLTLARAYARRQAWQIEGPEACREAQSRLWASRHISRPLQDRGEVDQPIRIVGSPENQALSMRSV</sequence>
<keyword evidence="4" id="KW-0804">Transcription</keyword>
<feature type="DNA-binding region" description="OmpR/PhoB-type" evidence="5">
    <location>
        <begin position="18"/>
        <end position="118"/>
    </location>
</feature>
<dbReference type="Proteomes" id="UP000280008">
    <property type="component" value="Unassembled WGS sequence"/>
</dbReference>